<dbReference type="GO" id="GO:0051539">
    <property type="term" value="F:4 iron, 4 sulfur cluster binding"/>
    <property type="evidence" value="ECO:0007669"/>
    <property type="project" value="UniProtKB-UniRule"/>
</dbReference>
<dbReference type="Proteomes" id="UP000191153">
    <property type="component" value="Unassembled WGS sequence"/>
</dbReference>
<evidence type="ECO:0000256" key="1">
    <source>
        <dbReference type="ARBA" id="ARBA00009777"/>
    </source>
</evidence>
<dbReference type="GO" id="GO:0043365">
    <property type="term" value="F:[formate-C-acetyltransferase]-activating enzyme activity"/>
    <property type="evidence" value="ECO:0007669"/>
    <property type="project" value="UniProtKB-UniRule"/>
</dbReference>
<dbReference type="NCBIfam" id="TIGR02493">
    <property type="entry name" value="PFLA"/>
    <property type="match status" value="1"/>
</dbReference>
<dbReference type="InterPro" id="IPR007197">
    <property type="entry name" value="rSAM"/>
</dbReference>
<keyword evidence="4 8" id="KW-0479">Metal-binding</keyword>
<keyword evidence="8" id="KW-0963">Cytoplasm</keyword>
<dbReference type="STRING" id="180163.SAMN02745174_01993"/>
<keyword evidence="10" id="KW-0670">Pyruvate</keyword>
<dbReference type="GO" id="GO:0016829">
    <property type="term" value="F:lyase activity"/>
    <property type="evidence" value="ECO:0007669"/>
    <property type="project" value="UniProtKB-KW"/>
</dbReference>
<dbReference type="EMBL" id="FUWX01000015">
    <property type="protein sequence ID" value="SJZ93149.1"/>
    <property type="molecule type" value="Genomic_DNA"/>
</dbReference>
<gene>
    <name evidence="10" type="ORF">SAMN02745174_01993</name>
</gene>
<protein>
    <recommendedName>
        <fullName evidence="8">Pyruvate formate-lyase-activating enzyme</fullName>
        <ecNumber evidence="8">1.97.1.4</ecNumber>
    </recommendedName>
</protein>
<dbReference type="SFLD" id="SFLDG01066">
    <property type="entry name" value="organic_radical-activating_enz"/>
    <property type="match status" value="1"/>
</dbReference>
<comment type="catalytic activity">
    <reaction evidence="8">
        <text>glycyl-[formate C-acetyltransferase] + reduced [flavodoxin] + S-adenosyl-L-methionine = glycin-2-yl radical-[formate C-acetyltransferase] + semiquinone [flavodoxin] + 5'-deoxyadenosine + L-methionine + H(+)</text>
        <dbReference type="Rhea" id="RHEA:19225"/>
        <dbReference type="Rhea" id="RHEA-COMP:10622"/>
        <dbReference type="Rhea" id="RHEA-COMP:12190"/>
        <dbReference type="Rhea" id="RHEA-COMP:12191"/>
        <dbReference type="Rhea" id="RHEA-COMP:14480"/>
        <dbReference type="ChEBI" id="CHEBI:15378"/>
        <dbReference type="ChEBI" id="CHEBI:17319"/>
        <dbReference type="ChEBI" id="CHEBI:29947"/>
        <dbReference type="ChEBI" id="CHEBI:32722"/>
        <dbReference type="ChEBI" id="CHEBI:57618"/>
        <dbReference type="ChEBI" id="CHEBI:57844"/>
        <dbReference type="ChEBI" id="CHEBI:59789"/>
        <dbReference type="ChEBI" id="CHEBI:140311"/>
        <dbReference type="EC" id="1.97.1.4"/>
    </reaction>
</comment>
<dbReference type="AlphaFoldDB" id="A0A1T4PNY7"/>
<organism evidence="10 11">
    <name type="scientific">Cetobacterium ceti</name>
    <dbReference type="NCBI Taxonomy" id="180163"/>
    <lineage>
        <taxon>Bacteria</taxon>
        <taxon>Fusobacteriati</taxon>
        <taxon>Fusobacteriota</taxon>
        <taxon>Fusobacteriia</taxon>
        <taxon>Fusobacteriales</taxon>
        <taxon>Fusobacteriaceae</taxon>
        <taxon>Cetobacterium</taxon>
    </lineage>
</organism>
<reference evidence="10 11" key="1">
    <citation type="submission" date="2017-02" db="EMBL/GenBank/DDBJ databases">
        <authorList>
            <person name="Peterson S.W."/>
        </authorList>
    </citation>
    <scope>NUCLEOTIDE SEQUENCE [LARGE SCALE GENOMIC DNA]</scope>
    <source>
        <strain evidence="10 11">ATCC 700028</strain>
    </source>
</reference>
<accession>A0A1T4PNY7</accession>
<keyword evidence="7 8" id="KW-0411">Iron-sulfur</keyword>
<dbReference type="OrthoDB" id="9782387at2"/>
<dbReference type="PANTHER" id="PTHR30352:SF5">
    <property type="entry name" value="PYRUVATE FORMATE-LYASE 1-ACTIVATING ENZYME"/>
    <property type="match status" value="1"/>
</dbReference>
<comment type="subcellular location">
    <subcellularLocation>
        <location evidence="8">Cytoplasm</location>
    </subcellularLocation>
</comment>
<proteinExistence type="inferred from homology"/>
<dbReference type="InterPro" id="IPR034457">
    <property type="entry name" value="Organic_radical-activating"/>
</dbReference>
<dbReference type="PANTHER" id="PTHR30352">
    <property type="entry name" value="PYRUVATE FORMATE-LYASE-ACTIVATING ENZYME"/>
    <property type="match status" value="1"/>
</dbReference>
<evidence type="ECO:0000313" key="11">
    <source>
        <dbReference type="Proteomes" id="UP000191153"/>
    </source>
</evidence>
<dbReference type="CDD" id="cd01335">
    <property type="entry name" value="Radical_SAM"/>
    <property type="match status" value="1"/>
</dbReference>
<dbReference type="RefSeq" id="WP_078694446.1">
    <property type="nucleotide sequence ID" value="NZ_FUWX01000015.1"/>
</dbReference>
<dbReference type="SUPFAM" id="SSF102114">
    <property type="entry name" value="Radical SAM enzymes"/>
    <property type="match status" value="1"/>
</dbReference>
<name>A0A1T4PNY7_9FUSO</name>
<dbReference type="SFLD" id="SFLDS00029">
    <property type="entry name" value="Radical_SAM"/>
    <property type="match status" value="1"/>
</dbReference>
<dbReference type="InterPro" id="IPR013785">
    <property type="entry name" value="Aldolase_TIM"/>
</dbReference>
<dbReference type="InterPro" id="IPR012838">
    <property type="entry name" value="PFL1_activating"/>
</dbReference>
<keyword evidence="10" id="KW-0456">Lyase</keyword>
<evidence type="ECO:0000256" key="5">
    <source>
        <dbReference type="ARBA" id="ARBA00023002"/>
    </source>
</evidence>
<sequence length="243" mass="28106">MEEIMGYVHSHESFGTVDGPGIRYIVFLQGCPLRCRYCHNADTWEKNNAKYRETPEQTFKEICKYKNFIQSGGVTLTGGEPLMQPDYVRELLKLCKKDGLHTAVDTSGYFLNDKVKEALEYTDLVLLDIKCIDPETHKSLTRVELDPVLKFAQYLKEIGKKTWIRHVIVPGITDNDEYLNKLADYVKTLDNVEKVELLPYHTLGEYKWDNIGEHYSLKGVAPLSKERLENAREIFRKRGLTIQ</sequence>
<dbReference type="SFLD" id="SFLDG01067">
    <property type="entry name" value="SPASM/twitch_domain_containing"/>
    <property type="match status" value="1"/>
</dbReference>
<evidence type="ECO:0000259" key="9">
    <source>
        <dbReference type="PROSITE" id="PS51918"/>
    </source>
</evidence>
<keyword evidence="3 8" id="KW-0949">S-adenosyl-L-methionine</keyword>
<evidence type="ECO:0000256" key="8">
    <source>
        <dbReference type="RuleBase" id="RU362053"/>
    </source>
</evidence>
<evidence type="ECO:0000256" key="6">
    <source>
        <dbReference type="ARBA" id="ARBA00023004"/>
    </source>
</evidence>
<dbReference type="GO" id="GO:0005737">
    <property type="term" value="C:cytoplasm"/>
    <property type="evidence" value="ECO:0007669"/>
    <property type="project" value="UniProtKB-SubCell"/>
</dbReference>
<comment type="function">
    <text evidence="8">Activation of pyruvate formate-lyase under anaerobic conditions by generation of an organic free radical, using S-adenosylmethionine and reduced flavodoxin as cosubstrates to produce 5'-deoxy-adenosine.</text>
</comment>
<feature type="domain" description="Radical SAM core" evidence="9">
    <location>
        <begin position="17"/>
        <end position="241"/>
    </location>
</feature>
<keyword evidence="6 8" id="KW-0408">Iron</keyword>
<dbReference type="InterPro" id="IPR058240">
    <property type="entry name" value="rSAM_sf"/>
</dbReference>
<dbReference type="Pfam" id="PF04055">
    <property type="entry name" value="Radical_SAM"/>
    <property type="match status" value="1"/>
</dbReference>
<comment type="similarity">
    <text evidence="1 8">Belongs to the organic radical-activating enzymes family.</text>
</comment>
<keyword evidence="11" id="KW-1185">Reference proteome</keyword>
<evidence type="ECO:0000256" key="4">
    <source>
        <dbReference type="ARBA" id="ARBA00022723"/>
    </source>
</evidence>
<evidence type="ECO:0000313" key="10">
    <source>
        <dbReference type="EMBL" id="SJZ93149.1"/>
    </source>
</evidence>
<dbReference type="Gene3D" id="3.20.20.70">
    <property type="entry name" value="Aldolase class I"/>
    <property type="match status" value="1"/>
</dbReference>
<dbReference type="InterPro" id="IPR001989">
    <property type="entry name" value="Radical_activat_CS"/>
</dbReference>
<evidence type="ECO:0000256" key="3">
    <source>
        <dbReference type="ARBA" id="ARBA00022691"/>
    </source>
</evidence>
<evidence type="ECO:0000256" key="7">
    <source>
        <dbReference type="ARBA" id="ARBA00023014"/>
    </source>
</evidence>
<keyword evidence="5 8" id="KW-0560">Oxidoreductase</keyword>
<dbReference type="PROSITE" id="PS51918">
    <property type="entry name" value="RADICAL_SAM"/>
    <property type="match status" value="1"/>
</dbReference>
<comment type="cofactor">
    <cofactor evidence="8">
        <name>[4Fe-4S] cluster</name>
        <dbReference type="ChEBI" id="CHEBI:49883"/>
    </cofactor>
    <text evidence="8">Binds 1 [4Fe-4S] cluster. The cluster is coordinated with 3 cysteines and an exchangeable S-adenosyl-L-methionine.</text>
</comment>
<dbReference type="EC" id="1.97.1.4" evidence="8"/>
<evidence type="ECO:0000256" key="2">
    <source>
        <dbReference type="ARBA" id="ARBA00022485"/>
    </source>
</evidence>
<keyword evidence="2 8" id="KW-0004">4Fe-4S</keyword>
<dbReference type="GO" id="GO:0046872">
    <property type="term" value="F:metal ion binding"/>
    <property type="evidence" value="ECO:0007669"/>
    <property type="project" value="UniProtKB-UniRule"/>
</dbReference>
<dbReference type="PROSITE" id="PS01087">
    <property type="entry name" value="RADICAL_ACTIVATING"/>
    <property type="match status" value="1"/>
</dbReference>